<evidence type="ECO:0000256" key="9">
    <source>
        <dbReference type="HAMAP-Rule" id="MF_01924"/>
    </source>
</evidence>
<comment type="similarity">
    <text evidence="9 10">Belongs to the peptidase M15D family.</text>
</comment>
<gene>
    <name evidence="12" type="ORF">BJ971_002516</name>
</gene>
<dbReference type="PANTHER" id="PTHR43126">
    <property type="entry name" value="D-ALANYL-D-ALANINE DIPEPTIDASE"/>
    <property type="match status" value="1"/>
</dbReference>
<reference evidence="12 13" key="1">
    <citation type="submission" date="2020-08" db="EMBL/GenBank/DDBJ databases">
        <title>Sequencing the genomes of 1000 actinobacteria strains.</title>
        <authorList>
            <person name="Klenk H.-P."/>
        </authorList>
    </citation>
    <scope>NUCLEOTIDE SEQUENCE [LARGE SCALE GENOMIC DNA]</scope>
    <source>
        <strain evidence="12 13">DSM 43149</strain>
    </source>
</reference>
<dbReference type="PIRSF" id="PIRSF026671">
    <property type="entry name" value="AA_dipeptidase"/>
    <property type="match status" value="1"/>
</dbReference>
<dbReference type="GO" id="GO:0006508">
    <property type="term" value="P:proteolysis"/>
    <property type="evidence" value="ECO:0007669"/>
    <property type="project" value="UniProtKB-KW"/>
</dbReference>
<feature type="signal peptide" evidence="11">
    <location>
        <begin position="1"/>
        <end position="22"/>
    </location>
</feature>
<dbReference type="Pfam" id="PF01427">
    <property type="entry name" value="Peptidase_M15"/>
    <property type="match status" value="2"/>
</dbReference>
<keyword evidence="8 10" id="KW-0961">Cell wall biogenesis/degradation</keyword>
<keyword evidence="6 9" id="KW-0224">Dipeptidase</keyword>
<dbReference type="GO" id="GO:0160237">
    <property type="term" value="F:D-Ala-D-Ala dipeptidase activity"/>
    <property type="evidence" value="ECO:0007669"/>
    <property type="project" value="UniProtKB-EC"/>
</dbReference>
<dbReference type="InterPro" id="IPR000755">
    <property type="entry name" value="A_A_dipeptidase"/>
</dbReference>
<keyword evidence="3 9" id="KW-0479">Metal-binding</keyword>
<keyword evidence="5 9" id="KW-0862">Zinc</keyword>
<evidence type="ECO:0000256" key="8">
    <source>
        <dbReference type="ARBA" id="ARBA00023316"/>
    </source>
</evidence>
<dbReference type="AlphaFoldDB" id="A0A7W7MPW6"/>
<keyword evidence="11" id="KW-0732">Signal</keyword>
<proteinExistence type="inferred from homology"/>
<comment type="catalytic activity">
    <reaction evidence="1 9 10">
        <text>D-alanyl-D-alanine + H2O = 2 D-alanine</text>
        <dbReference type="Rhea" id="RHEA:20661"/>
        <dbReference type="ChEBI" id="CHEBI:15377"/>
        <dbReference type="ChEBI" id="CHEBI:57416"/>
        <dbReference type="ChEBI" id="CHEBI:57822"/>
        <dbReference type="EC" id="3.4.13.22"/>
    </reaction>
</comment>
<keyword evidence="13" id="KW-1185">Reference proteome</keyword>
<keyword evidence="2 9" id="KW-0645">Protease</keyword>
<evidence type="ECO:0000313" key="12">
    <source>
        <dbReference type="EMBL" id="MBB4761960.1"/>
    </source>
</evidence>
<evidence type="ECO:0000256" key="3">
    <source>
        <dbReference type="ARBA" id="ARBA00022723"/>
    </source>
</evidence>
<evidence type="ECO:0000256" key="6">
    <source>
        <dbReference type="ARBA" id="ARBA00022997"/>
    </source>
</evidence>
<evidence type="ECO:0000313" key="13">
    <source>
        <dbReference type="Proteomes" id="UP000578112"/>
    </source>
</evidence>
<dbReference type="EC" id="3.4.13.22" evidence="9 10"/>
<comment type="caution">
    <text evidence="12">The sequence shown here is derived from an EMBL/GenBank/DDBJ whole genome shotgun (WGS) entry which is preliminary data.</text>
</comment>
<evidence type="ECO:0000256" key="4">
    <source>
        <dbReference type="ARBA" id="ARBA00022801"/>
    </source>
</evidence>
<comment type="cofactor">
    <cofactor evidence="9">
        <name>Zn(2+)</name>
        <dbReference type="ChEBI" id="CHEBI:29105"/>
    </cofactor>
    <text evidence="9">Binds 1 zinc ion per subunit.</text>
</comment>
<feature type="binding site" evidence="9">
    <location>
        <position position="235"/>
    </location>
    <ligand>
        <name>Zn(2+)</name>
        <dbReference type="ChEBI" id="CHEBI:29105"/>
        <note>catalytic</note>
    </ligand>
</feature>
<evidence type="ECO:0000256" key="5">
    <source>
        <dbReference type="ARBA" id="ARBA00022833"/>
    </source>
</evidence>
<keyword evidence="4 9" id="KW-0378">Hydrolase</keyword>
<evidence type="ECO:0000256" key="7">
    <source>
        <dbReference type="ARBA" id="ARBA00023049"/>
    </source>
</evidence>
<dbReference type="EMBL" id="JACHNH010000001">
    <property type="protein sequence ID" value="MBB4761960.1"/>
    <property type="molecule type" value="Genomic_DNA"/>
</dbReference>
<keyword evidence="7 9" id="KW-0482">Metalloprotease</keyword>
<comment type="function">
    <text evidence="9 10">Catalyzes hydrolysis of the D-alanyl-D-alanine dipeptide.</text>
</comment>
<dbReference type="GO" id="GO:0008237">
    <property type="term" value="F:metallopeptidase activity"/>
    <property type="evidence" value="ECO:0007669"/>
    <property type="project" value="UniProtKB-KW"/>
</dbReference>
<protein>
    <recommendedName>
        <fullName evidence="9 10">D-alanyl-D-alanine dipeptidase</fullName>
        <shortName evidence="9 10">D-Ala-D-Ala dipeptidase</shortName>
        <ecNumber evidence="9 10">3.4.13.22</ecNumber>
    </recommendedName>
</protein>
<evidence type="ECO:0000256" key="1">
    <source>
        <dbReference type="ARBA" id="ARBA00001362"/>
    </source>
</evidence>
<dbReference type="InterPro" id="IPR009045">
    <property type="entry name" value="Zn_M74/Hedgehog-like"/>
</dbReference>
<dbReference type="SUPFAM" id="SSF55166">
    <property type="entry name" value="Hedgehog/DD-peptidase"/>
    <property type="match status" value="1"/>
</dbReference>
<feature type="binding site" evidence="9">
    <location>
        <position position="150"/>
    </location>
    <ligand>
        <name>Zn(2+)</name>
        <dbReference type="ChEBI" id="CHEBI:29105"/>
        <note>catalytic</note>
    </ligand>
</feature>
<dbReference type="RefSeq" id="WP_184992718.1">
    <property type="nucleotide sequence ID" value="NZ_BOMK01000002.1"/>
</dbReference>
<feature type="site" description="Transition state stabilizer" evidence="9">
    <location>
        <position position="98"/>
    </location>
</feature>
<sequence length="253" mass="27966">MTRRLAALTLLLASLLAAPAPAAATPAVPATFVDLAAVDPTILHDIRYAGTHNFVGRPVRGYSAPRCLLTRRTASALKTAQSRLRPRGYTLKVYDCYRPQRAVNDFAAWAGNAADNRMKGEFYPRVAKSTLFADGYLAHRSGHSRGSTVDLTLVRLPAATEPRYVPGQALVPCYAPHGRRFRDNSIDMGTGYDCFDPLAATLDPRVTGVRRANRLLLRDAMTAAGFTNYSHEWWHYTLDGEPYRSTYFDFPVA</sequence>
<organism evidence="12 13">
    <name type="scientific">Actinoplanes digitatis</name>
    <dbReference type="NCBI Taxonomy" id="1868"/>
    <lineage>
        <taxon>Bacteria</taxon>
        <taxon>Bacillati</taxon>
        <taxon>Actinomycetota</taxon>
        <taxon>Actinomycetes</taxon>
        <taxon>Micromonosporales</taxon>
        <taxon>Micromonosporaceae</taxon>
        <taxon>Actinoplanes</taxon>
    </lineage>
</organism>
<evidence type="ECO:0000256" key="11">
    <source>
        <dbReference type="SAM" id="SignalP"/>
    </source>
</evidence>
<dbReference type="HAMAP" id="MF_01924">
    <property type="entry name" value="A_A_dipeptidase"/>
    <property type="match status" value="1"/>
</dbReference>
<evidence type="ECO:0000256" key="2">
    <source>
        <dbReference type="ARBA" id="ARBA00022670"/>
    </source>
</evidence>
<dbReference type="GO" id="GO:0071555">
    <property type="term" value="P:cell wall organization"/>
    <property type="evidence" value="ECO:0007669"/>
    <property type="project" value="UniProtKB-KW"/>
</dbReference>
<dbReference type="PANTHER" id="PTHR43126:SF1">
    <property type="entry name" value="D-ALANYL-D-ALANINE DIPEPTIDASE"/>
    <property type="match status" value="1"/>
</dbReference>
<feature type="active site" description="Proton donor/acceptor" evidence="9">
    <location>
        <position position="232"/>
    </location>
</feature>
<dbReference type="Gene3D" id="3.30.1380.10">
    <property type="match status" value="1"/>
</dbReference>
<accession>A0A7W7MPW6</accession>
<evidence type="ECO:0000256" key="10">
    <source>
        <dbReference type="PIRNR" id="PIRNR026671"/>
    </source>
</evidence>
<name>A0A7W7MPW6_9ACTN</name>
<feature type="binding site" evidence="9">
    <location>
        <position position="143"/>
    </location>
    <ligand>
        <name>Zn(2+)</name>
        <dbReference type="ChEBI" id="CHEBI:29105"/>
        <note>catalytic</note>
    </ligand>
</feature>
<dbReference type="GO" id="GO:0008270">
    <property type="term" value="F:zinc ion binding"/>
    <property type="evidence" value="ECO:0007669"/>
    <property type="project" value="UniProtKB-UniRule"/>
</dbReference>
<dbReference type="CDD" id="cd14817">
    <property type="entry name" value="D-Ala-D-Ala_dipeptidase_VanX"/>
    <property type="match status" value="1"/>
</dbReference>
<feature type="chain" id="PRO_5030776749" description="D-alanyl-D-alanine dipeptidase" evidence="11">
    <location>
        <begin position="23"/>
        <end position="253"/>
    </location>
</feature>
<dbReference type="Proteomes" id="UP000578112">
    <property type="component" value="Unassembled WGS sequence"/>
</dbReference>